<sequence length="379" mass="40803">MFPIAAEPDTPPAPEPPLWSVRDQTWIISDHAMAALVLGDPTFQAVQPAHTLRRVAARLGRDYPDLDAVLSGTQIFQSGAMHAGTRQLVRSFQARMRARFPKARLEEDARRLAAGLQAGEIEAVSALADALPMAVFAESLDLDAGAIRLLRDTGRALKALWRPMPPISLYGELDAACREARMAIAGKDGFGDLRAEAGAELDYPLQDLLLFLVSMPVDSTAGTIAGALQLLSADRTLQDRLHERPSALPGFVAEALRLNGPNRRLHRVVSEARIVAGVSLPKGASVAVDLDRVHRDPSVYAEPERIAPDRRQKVSFGFGAGAHACQGTSMGLLQAVSLIEALLSAWRIAPAASPPRLTLDPNLRSYERLPLLVAPIDSA</sequence>
<dbReference type="PANTHER" id="PTHR46696:SF1">
    <property type="entry name" value="CYTOCHROME P450 YJIB-RELATED"/>
    <property type="match status" value="1"/>
</dbReference>
<accession>A0ABY7C4T7</accession>
<organism evidence="3 4">
    <name type="scientific">Jiella pelagia</name>
    <dbReference type="NCBI Taxonomy" id="2986949"/>
    <lineage>
        <taxon>Bacteria</taxon>
        <taxon>Pseudomonadati</taxon>
        <taxon>Pseudomonadota</taxon>
        <taxon>Alphaproteobacteria</taxon>
        <taxon>Hyphomicrobiales</taxon>
        <taxon>Aurantimonadaceae</taxon>
        <taxon>Jiella</taxon>
    </lineage>
</organism>
<dbReference type="SUPFAM" id="SSF48264">
    <property type="entry name" value="Cytochrome P450"/>
    <property type="match status" value="1"/>
</dbReference>
<dbReference type="PRINTS" id="PR00359">
    <property type="entry name" value="BP450"/>
</dbReference>
<comment type="cofactor">
    <cofactor evidence="1">
        <name>heme</name>
        <dbReference type="ChEBI" id="CHEBI:30413"/>
    </cofactor>
</comment>
<dbReference type="InterPro" id="IPR002397">
    <property type="entry name" value="Cyt_P450_B"/>
</dbReference>
<comment type="similarity">
    <text evidence="2">Belongs to the cytochrome P450 family.</text>
</comment>
<proteinExistence type="inferred from homology"/>
<dbReference type="EMBL" id="CP114029">
    <property type="protein sequence ID" value="WAP70718.1"/>
    <property type="molecule type" value="Genomic_DNA"/>
</dbReference>
<dbReference type="PANTHER" id="PTHR46696">
    <property type="entry name" value="P450, PUTATIVE (EUROFUNG)-RELATED"/>
    <property type="match status" value="1"/>
</dbReference>
<dbReference type="InterPro" id="IPR001128">
    <property type="entry name" value="Cyt_P450"/>
</dbReference>
<evidence type="ECO:0000256" key="1">
    <source>
        <dbReference type="ARBA" id="ARBA00001971"/>
    </source>
</evidence>
<protein>
    <submittedName>
        <fullName evidence="3">Cytochrome P450</fullName>
    </submittedName>
</protein>
<gene>
    <name evidence="3" type="ORF">OH818_12290</name>
</gene>
<reference evidence="3" key="1">
    <citation type="submission" date="2022-12" db="EMBL/GenBank/DDBJ databases">
        <title>Jiella pelagia sp. nov., isolated from phosphonate enriched culture of Northwest Pacific surface seawater.</title>
        <authorList>
            <person name="Shin D.Y."/>
            <person name="Hwang C.Y."/>
        </authorList>
    </citation>
    <scope>NUCLEOTIDE SEQUENCE</scope>
    <source>
        <strain evidence="3">HL-NP1</strain>
    </source>
</reference>
<name>A0ABY7C4T7_9HYPH</name>
<dbReference type="Pfam" id="PF00067">
    <property type="entry name" value="p450"/>
    <property type="match status" value="1"/>
</dbReference>
<dbReference type="RefSeq" id="WP_268883239.1">
    <property type="nucleotide sequence ID" value="NZ_CP114029.1"/>
</dbReference>
<evidence type="ECO:0000313" key="4">
    <source>
        <dbReference type="Proteomes" id="UP001164020"/>
    </source>
</evidence>
<dbReference type="InterPro" id="IPR036396">
    <property type="entry name" value="Cyt_P450_sf"/>
</dbReference>
<dbReference type="Proteomes" id="UP001164020">
    <property type="component" value="Chromosome"/>
</dbReference>
<dbReference type="Gene3D" id="1.10.630.10">
    <property type="entry name" value="Cytochrome P450"/>
    <property type="match status" value="1"/>
</dbReference>
<evidence type="ECO:0000256" key="2">
    <source>
        <dbReference type="ARBA" id="ARBA00010617"/>
    </source>
</evidence>
<keyword evidence="4" id="KW-1185">Reference proteome</keyword>
<evidence type="ECO:0000313" key="3">
    <source>
        <dbReference type="EMBL" id="WAP70718.1"/>
    </source>
</evidence>